<reference evidence="2" key="3">
    <citation type="submission" date="2010-09" db="EMBL/GenBank/DDBJ databases">
        <title>Annotation of Gaeumannomyces graminis var. tritici R3-111a-1.</title>
        <authorList>
            <consortium name="The Broad Institute Genome Sequencing Platform"/>
            <person name="Ma L.-J."/>
            <person name="Dead R."/>
            <person name="Young S.K."/>
            <person name="Zeng Q."/>
            <person name="Gargeya S."/>
            <person name="Fitzgerald M."/>
            <person name="Haas B."/>
            <person name="Abouelleil A."/>
            <person name="Alvarado L."/>
            <person name="Arachchi H.M."/>
            <person name="Berlin A."/>
            <person name="Brown A."/>
            <person name="Chapman S.B."/>
            <person name="Chen Z."/>
            <person name="Dunbar C."/>
            <person name="Freedman E."/>
            <person name="Gearin G."/>
            <person name="Gellesch M."/>
            <person name="Goldberg J."/>
            <person name="Griggs A."/>
            <person name="Gujja S."/>
            <person name="Heiman D."/>
            <person name="Howarth C."/>
            <person name="Larson L."/>
            <person name="Lui A."/>
            <person name="MacDonald P.J.P."/>
            <person name="Mehta T."/>
            <person name="Montmayeur A."/>
            <person name="Murphy C."/>
            <person name="Neiman D."/>
            <person name="Pearson M."/>
            <person name="Priest M."/>
            <person name="Roberts A."/>
            <person name="Saif S."/>
            <person name="Shea T."/>
            <person name="Shenoy N."/>
            <person name="Sisk P."/>
            <person name="Stolte C."/>
            <person name="Sykes S."/>
            <person name="Yandava C."/>
            <person name="Wortman J."/>
            <person name="Nusbaum C."/>
            <person name="Birren B."/>
        </authorList>
    </citation>
    <scope>NUCLEOTIDE SEQUENCE</scope>
    <source>
        <strain evidence="2">R3-111a-1</strain>
    </source>
</reference>
<organism evidence="2">
    <name type="scientific">Gaeumannomyces tritici (strain R3-111a-1)</name>
    <name type="common">Wheat and barley take-all root rot fungus</name>
    <name type="synonym">Gaeumannomyces graminis var. tritici</name>
    <dbReference type="NCBI Taxonomy" id="644352"/>
    <lineage>
        <taxon>Eukaryota</taxon>
        <taxon>Fungi</taxon>
        <taxon>Dikarya</taxon>
        <taxon>Ascomycota</taxon>
        <taxon>Pezizomycotina</taxon>
        <taxon>Sordariomycetes</taxon>
        <taxon>Sordariomycetidae</taxon>
        <taxon>Magnaporthales</taxon>
        <taxon>Magnaporthaceae</taxon>
        <taxon>Gaeumannomyces</taxon>
    </lineage>
</organism>
<dbReference type="AlphaFoldDB" id="J3NWN3"/>
<dbReference type="GeneID" id="20346153"/>
<dbReference type="Proteomes" id="UP000006039">
    <property type="component" value="Unassembled WGS sequence"/>
</dbReference>
<feature type="domain" description="SET" evidence="1">
    <location>
        <begin position="226"/>
        <end position="371"/>
    </location>
</feature>
<evidence type="ECO:0000259" key="1">
    <source>
        <dbReference type="PROSITE" id="PS50280"/>
    </source>
</evidence>
<dbReference type="VEuPathDB" id="FungiDB:GGTG_05695"/>
<dbReference type="PANTHER" id="PTHR47332:SF6">
    <property type="entry name" value="SET DOMAIN-CONTAINING PROTEIN"/>
    <property type="match status" value="1"/>
</dbReference>
<dbReference type="InterPro" id="IPR053185">
    <property type="entry name" value="SET_domain_protein"/>
</dbReference>
<dbReference type="InterPro" id="IPR001214">
    <property type="entry name" value="SET_dom"/>
</dbReference>
<dbReference type="eggNOG" id="KOG2084">
    <property type="taxonomic scope" value="Eukaryota"/>
</dbReference>
<reference evidence="2" key="2">
    <citation type="submission" date="2010-07" db="EMBL/GenBank/DDBJ databases">
        <authorList>
            <consortium name="The Broad Institute Genome Sequencing Platform"/>
            <consortium name="Broad Institute Genome Sequencing Center for Infectious Disease"/>
            <person name="Ma L.-J."/>
            <person name="Dead R."/>
            <person name="Young S."/>
            <person name="Zeng Q."/>
            <person name="Koehrsen M."/>
            <person name="Alvarado L."/>
            <person name="Berlin A."/>
            <person name="Chapman S.B."/>
            <person name="Chen Z."/>
            <person name="Freedman E."/>
            <person name="Gellesch M."/>
            <person name="Goldberg J."/>
            <person name="Griggs A."/>
            <person name="Gujja S."/>
            <person name="Heilman E.R."/>
            <person name="Heiman D."/>
            <person name="Hepburn T."/>
            <person name="Howarth C."/>
            <person name="Jen D."/>
            <person name="Larson L."/>
            <person name="Mehta T."/>
            <person name="Neiman D."/>
            <person name="Pearson M."/>
            <person name="Roberts A."/>
            <person name="Saif S."/>
            <person name="Shea T."/>
            <person name="Shenoy N."/>
            <person name="Sisk P."/>
            <person name="Stolte C."/>
            <person name="Sykes S."/>
            <person name="Walk T."/>
            <person name="White J."/>
            <person name="Yandava C."/>
            <person name="Haas B."/>
            <person name="Nusbaum C."/>
            <person name="Birren B."/>
        </authorList>
    </citation>
    <scope>NUCLEOTIDE SEQUENCE</scope>
    <source>
        <strain evidence="2">R3-111a-1</strain>
    </source>
</reference>
<dbReference type="STRING" id="644352.J3NWN3"/>
<dbReference type="RefSeq" id="XP_009221765.1">
    <property type="nucleotide sequence ID" value="XM_009223501.1"/>
</dbReference>
<dbReference type="SUPFAM" id="SSF82199">
    <property type="entry name" value="SET domain"/>
    <property type="match status" value="1"/>
</dbReference>
<dbReference type="SMART" id="SM00317">
    <property type="entry name" value="SET"/>
    <property type="match status" value="1"/>
</dbReference>
<gene>
    <name evidence="3" type="primary">20346153</name>
    <name evidence="2" type="ORF">GGTG_05695</name>
</gene>
<name>J3NWN3_GAET3</name>
<keyword evidence="4" id="KW-1185">Reference proteome</keyword>
<accession>J3NWN3</accession>
<dbReference type="Pfam" id="PF00856">
    <property type="entry name" value="SET"/>
    <property type="match status" value="1"/>
</dbReference>
<sequence length="511" mass="55415">MLDVPDEHNLAAARSLFFVLVPSRQLGRLVDAAPWSTHFFILKEDEEVLGEIYAVAGRLHPSMLLRLSLLLAIFAWEKAATISSAAGSVAGEALWALPELQVRQCSHAPASMSRIGGIFACPQPMDENSVSLKEPARWAPWTHPPFCADSSFCVYTNAAFQTGRGFSIITTPRVLASAQGQLELAFTAPPLASAMDGTGVDEGMAIGGTRNKNNSADVTPTPRSTHVWEVKNIPGKGKGVVATRRIRRGETIMVDYAMVLAAVEFPGRVTQTQGNKILERAASQLRNPERVLGLGRSSTAGAPVMEDVMRTNTFSVTINGEPYMGLFPSVSRINHACAPNAQTRFSGRTLSQKVVAFLDIEPGDEITISYPEFGMTHKNRQDTLLHRWGFKCTCSLCGAHPREIAASDARRERAVSVRDQIMEHVQSGELSAAIRQSKALIELSIEEGLVSGLGDHYELLARLHMGARDLGGAARYARLALAEMRDFGGGEEFDGFGELELFVAQLDAKGV</sequence>
<evidence type="ECO:0000313" key="3">
    <source>
        <dbReference type="EnsemblFungi" id="EJT75765"/>
    </source>
</evidence>
<protein>
    <recommendedName>
        <fullName evidence="1">SET domain-containing protein</fullName>
    </recommendedName>
</protein>
<dbReference type="HOGENOM" id="CLU_028281_6_0_1"/>
<dbReference type="PROSITE" id="PS50280">
    <property type="entry name" value="SET"/>
    <property type="match status" value="1"/>
</dbReference>
<evidence type="ECO:0000313" key="4">
    <source>
        <dbReference type="Proteomes" id="UP000006039"/>
    </source>
</evidence>
<reference evidence="3" key="4">
    <citation type="journal article" date="2015" name="G3 (Bethesda)">
        <title>Genome sequences of three phytopathogenic species of the Magnaporthaceae family of fungi.</title>
        <authorList>
            <person name="Okagaki L.H."/>
            <person name="Nunes C.C."/>
            <person name="Sailsbery J."/>
            <person name="Clay B."/>
            <person name="Brown D."/>
            <person name="John T."/>
            <person name="Oh Y."/>
            <person name="Young N."/>
            <person name="Fitzgerald M."/>
            <person name="Haas B.J."/>
            <person name="Zeng Q."/>
            <person name="Young S."/>
            <person name="Adiconis X."/>
            <person name="Fan L."/>
            <person name="Levin J.Z."/>
            <person name="Mitchell T.K."/>
            <person name="Okubara P.A."/>
            <person name="Farman M.L."/>
            <person name="Kohn L.M."/>
            <person name="Birren B."/>
            <person name="Ma L.-J."/>
            <person name="Dean R.A."/>
        </authorList>
    </citation>
    <scope>NUCLEOTIDE SEQUENCE</scope>
    <source>
        <strain evidence="3">R3-111a-1</strain>
    </source>
</reference>
<reference evidence="3" key="5">
    <citation type="submission" date="2018-04" db="UniProtKB">
        <authorList>
            <consortium name="EnsemblFungi"/>
        </authorList>
    </citation>
    <scope>IDENTIFICATION</scope>
    <source>
        <strain evidence="3">R3-111a-1</strain>
    </source>
</reference>
<reference evidence="4" key="1">
    <citation type="submission" date="2010-07" db="EMBL/GenBank/DDBJ databases">
        <title>The genome sequence of Gaeumannomyces graminis var. tritici strain R3-111a-1.</title>
        <authorList>
            <consortium name="The Broad Institute Genome Sequencing Platform"/>
            <person name="Ma L.-J."/>
            <person name="Dead R."/>
            <person name="Young S."/>
            <person name="Zeng Q."/>
            <person name="Koehrsen M."/>
            <person name="Alvarado L."/>
            <person name="Berlin A."/>
            <person name="Chapman S.B."/>
            <person name="Chen Z."/>
            <person name="Freedman E."/>
            <person name="Gellesch M."/>
            <person name="Goldberg J."/>
            <person name="Griggs A."/>
            <person name="Gujja S."/>
            <person name="Heilman E.R."/>
            <person name="Heiman D."/>
            <person name="Hepburn T."/>
            <person name="Howarth C."/>
            <person name="Jen D."/>
            <person name="Larson L."/>
            <person name="Mehta T."/>
            <person name="Neiman D."/>
            <person name="Pearson M."/>
            <person name="Roberts A."/>
            <person name="Saif S."/>
            <person name="Shea T."/>
            <person name="Shenoy N."/>
            <person name="Sisk P."/>
            <person name="Stolte C."/>
            <person name="Sykes S."/>
            <person name="Walk T."/>
            <person name="White J."/>
            <person name="Yandava C."/>
            <person name="Haas B."/>
            <person name="Nusbaum C."/>
            <person name="Birren B."/>
        </authorList>
    </citation>
    <scope>NUCLEOTIDE SEQUENCE [LARGE SCALE GENOMIC DNA]</scope>
    <source>
        <strain evidence="4">R3-111a-1</strain>
    </source>
</reference>
<proteinExistence type="predicted"/>
<dbReference type="Gene3D" id="2.170.270.10">
    <property type="entry name" value="SET domain"/>
    <property type="match status" value="1"/>
</dbReference>
<dbReference type="CDD" id="cd20071">
    <property type="entry name" value="SET_SMYD"/>
    <property type="match status" value="1"/>
</dbReference>
<dbReference type="PANTHER" id="PTHR47332">
    <property type="entry name" value="SET DOMAIN-CONTAINING PROTEIN 5"/>
    <property type="match status" value="1"/>
</dbReference>
<evidence type="ECO:0000313" key="2">
    <source>
        <dbReference type="EMBL" id="EJT75765.1"/>
    </source>
</evidence>
<dbReference type="EMBL" id="GL385397">
    <property type="protein sequence ID" value="EJT75765.1"/>
    <property type="molecule type" value="Genomic_DNA"/>
</dbReference>
<dbReference type="InterPro" id="IPR046341">
    <property type="entry name" value="SET_dom_sf"/>
</dbReference>
<dbReference type="OrthoDB" id="438641at2759"/>
<dbReference type="EnsemblFungi" id="EJT75765">
    <property type="protein sequence ID" value="EJT75765"/>
    <property type="gene ID" value="GGTG_05695"/>
</dbReference>